<organism evidence="1 2">
    <name type="scientific">Capsulimonas corticalis</name>
    <dbReference type="NCBI Taxonomy" id="2219043"/>
    <lineage>
        <taxon>Bacteria</taxon>
        <taxon>Bacillati</taxon>
        <taxon>Armatimonadota</taxon>
        <taxon>Armatimonadia</taxon>
        <taxon>Capsulimonadales</taxon>
        <taxon>Capsulimonadaceae</taxon>
        <taxon>Capsulimonas</taxon>
    </lineage>
</organism>
<dbReference type="SUPFAM" id="SSF53448">
    <property type="entry name" value="Nucleotide-diphospho-sugar transferases"/>
    <property type="match status" value="1"/>
</dbReference>
<dbReference type="CDD" id="cd06433">
    <property type="entry name" value="GT_2_WfgS_like"/>
    <property type="match status" value="1"/>
</dbReference>
<reference evidence="1 2" key="1">
    <citation type="journal article" date="2019" name="Int. J. Syst. Evol. Microbiol.">
        <title>Capsulimonas corticalis gen. nov., sp. nov., an aerobic capsulated bacterium, of a novel bacterial order, Capsulimonadales ord. nov., of the class Armatimonadia of the phylum Armatimonadetes.</title>
        <authorList>
            <person name="Li J."/>
            <person name="Kudo C."/>
            <person name="Tonouchi A."/>
        </authorList>
    </citation>
    <scope>NUCLEOTIDE SEQUENCE [LARGE SCALE GENOMIC DNA]</scope>
    <source>
        <strain evidence="1 2">AX-7</strain>
    </source>
</reference>
<proteinExistence type="predicted"/>
<dbReference type="InterPro" id="IPR029044">
    <property type="entry name" value="Nucleotide-diphossugar_trans"/>
</dbReference>
<protein>
    <submittedName>
        <fullName evidence="1">PGL/p-HBAD biosynthesis glycosyltransferase</fullName>
    </submittedName>
</protein>
<dbReference type="Pfam" id="PF00535">
    <property type="entry name" value="Glycos_transf_2"/>
    <property type="match status" value="1"/>
</dbReference>
<evidence type="ECO:0000313" key="1">
    <source>
        <dbReference type="EMBL" id="BDI30358.1"/>
    </source>
</evidence>
<dbReference type="PANTHER" id="PTHR22916">
    <property type="entry name" value="GLYCOSYLTRANSFERASE"/>
    <property type="match status" value="1"/>
</dbReference>
<name>A0A402CVC1_9BACT</name>
<dbReference type="PANTHER" id="PTHR22916:SF67">
    <property type="entry name" value="COLANIC ACID BIOSYNTHESIS GLYCOSYL TRANSFERASE WCAE-RELATED"/>
    <property type="match status" value="1"/>
</dbReference>
<dbReference type="EMBL" id="AP025739">
    <property type="protein sequence ID" value="BDI30358.1"/>
    <property type="molecule type" value="Genomic_DNA"/>
</dbReference>
<dbReference type="Gene3D" id="3.90.550.10">
    <property type="entry name" value="Spore Coat Polysaccharide Biosynthesis Protein SpsA, Chain A"/>
    <property type="match status" value="1"/>
</dbReference>
<keyword evidence="2" id="KW-1185">Reference proteome</keyword>
<accession>A0A402CVC1</accession>
<dbReference type="Proteomes" id="UP000287394">
    <property type="component" value="Chromosome"/>
</dbReference>
<dbReference type="RefSeq" id="WP_119321318.1">
    <property type="nucleotide sequence ID" value="NZ_AP025739.1"/>
</dbReference>
<evidence type="ECO:0000313" key="2">
    <source>
        <dbReference type="Proteomes" id="UP000287394"/>
    </source>
</evidence>
<dbReference type="KEGG" id="ccot:CCAX7_24090"/>
<gene>
    <name evidence="1" type="ORF">CCAX7_24090</name>
</gene>
<dbReference type="OrthoDB" id="9788101at2"/>
<sequence>MTQPLFSIIIPTFNCADRAEKTLASVLSQKPGLFEVIVMDGGSTDGTLDVLRAKGDAVRWVSERDAGIYDAMNKGIALAQGRYLYFLGAGDTLHEGVLEKLAPQMPDANYRFVYGDVYMQDIQMRHYGEVTKRKLRIGLNICHQSIFYEQHIFAILGTFETQYTMLADYAYNLKCFGDQRVKFHYVHELVADYEGAGASTRIPDPAFARDFPRLLKENVGFPHYQIHRLRMMVPPAVKHFIFRQYLALKKRRPSR</sequence>
<dbReference type="AlphaFoldDB" id="A0A402CVC1"/>
<dbReference type="InterPro" id="IPR001173">
    <property type="entry name" value="Glyco_trans_2-like"/>
</dbReference>